<dbReference type="Pfam" id="PF04337">
    <property type="entry name" value="DUF480"/>
    <property type="match status" value="1"/>
</dbReference>
<dbReference type="InterPro" id="IPR007432">
    <property type="entry name" value="DUF480"/>
</dbReference>
<protein>
    <submittedName>
        <fullName evidence="3">DUF480 domain-containing protein</fullName>
    </submittedName>
</protein>
<accession>A0ABZ1C6R2</accession>
<evidence type="ECO:0000313" key="3">
    <source>
        <dbReference type="EMBL" id="WRQ87274.1"/>
    </source>
</evidence>
<feature type="coiled-coil region" evidence="2">
    <location>
        <begin position="205"/>
        <end position="232"/>
    </location>
</feature>
<dbReference type="SUPFAM" id="SSF46785">
    <property type="entry name" value="Winged helix' DNA-binding domain"/>
    <property type="match status" value="2"/>
</dbReference>
<dbReference type="InterPro" id="IPR036390">
    <property type="entry name" value="WH_DNA-bd_sf"/>
</dbReference>
<reference evidence="3 4" key="1">
    <citation type="submission" date="2023-12" db="EMBL/GenBank/DDBJ databases">
        <title>Description of an unclassified Opitutus bacterium of Verrucomicrobiota.</title>
        <authorList>
            <person name="Zhang D.-F."/>
        </authorList>
    </citation>
    <scope>NUCLEOTIDE SEQUENCE [LARGE SCALE GENOMIC DNA]</scope>
    <source>
        <strain evidence="3 4">WL0086</strain>
    </source>
</reference>
<keyword evidence="2" id="KW-0175">Coiled coil</keyword>
<organism evidence="3 4">
    <name type="scientific">Actomonas aquatica</name>
    <dbReference type="NCBI Taxonomy" id="2866162"/>
    <lineage>
        <taxon>Bacteria</taxon>
        <taxon>Pseudomonadati</taxon>
        <taxon>Verrucomicrobiota</taxon>
        <taxon>Opitutia</taxon>
        <taxon>Opitutales</taxon>
        <taxon>Opitutaceae</taxon>
        <taxon>Actomonas</taxon>
    </lineage>
</organism>
<name>A0ABZ1C6R2_9BACT</name>
<keyword evidence="4" id="KW-1185">Reference proteome</keyword>
<dbReference type="HAMAP" id="MF_01584">
    <property type="entry name" value="UPF0502"/>
    <property type="match status" value="1"/>
</dbReference>
<dbReference type="Proteomes" id="UP000738431">
    <property type="component" value="Chromosome"/>
</dbReference>
<comment type="similarity">
    <text evidence="1">Belongs to the UPF0502 family.</text>
</comment>
<evidence type="ECO:0000313" key="4">
    <source>
        <dbReference type="Proteomes" id="UP000738431"/>
    </source>
</evidence>
<dbReference type="PANTHER" id="PTHR38768">
    <property type="entry name" value="UPF0502 PROTEIN YCEH"/>
    <property type="match status" value="1"/>
</dbReference>
<evidence type="ECO:0000256" key="1">
    <source>
        <dbReference type="HAMAP-Rule" id="MF_01584"/>
    </source>
</evidence>
<dbReference type="EMBL" id="CP139781">
    <property type="protein sequence ID" value="WRQ87274.1"/>
    <property type="molecule type" value="Genomic_DNA"/>
</dbReference>
<gene>
    <name evidence="3" type="ORF">K1X11_020875</name>
</gene>
<dbReference type="PANTHER" id="PTHR38768:SF1">
    <property type="entry name" value="UPF0502 PROTEIN YCEH"/>
    <property type="match status" value="1"/>
</dbReference>
<dbReference type="RefSeq" id="WP_225919259.1">
    <property type="nucleotide sequence ID" value="NZ_CP139781.1"/>
</dbReference>
<proteinExistence type="inferred from homology"/>
<sequence length="235" mass="24994">MESTETTSAPSEPLLSFLEARVLGCLMEKEATTPDIYPLSLNALVNACNQKSNRSPVIAVGEEEVEAALALLREKHLVTLFSGAGARAVKYRHKFSEAWPVEPTACALMCELLLRGPQTAAGLRSNCERLAAIPPLNEVEAVLSDLAVRGMVGRQERRAGQKEARWTALIVEGAEVTTAGDESGDAGADVGGRPTMAVAMTMKLPAEAEARIAALEEQVSALRAELAELKAQLGE</sequence>
<evidence type="ECO:0000256" key="2">
    <source>
        <dbReference type="SAM" id="Coils"/>
    </source>
</evidence>
<dbReference type="Gene3D" id="1.10.10.10">
    <property type="entry name" value="Winged helix-like DNA-binding domain superfamily/Winged helix DNA-binding domain"/>
    <property type="match status" value="2"/>
</dbReference>
<dbReference type="InterPro" id="IPR036388">
    <property type="entry name" value="WH-like_DNA-bd_sf"/>
</dbReference>